<protein>
    <submittedName>
        <fullName evidence="1">Uncharacterized protein</fullName>
    </submittedName>
</protein>
<dbReference type="AlphaFoldDB" id="A0A8J3XMR1"/>
<reference evidence="1" key="1">
    <citation type="submission" date="2021-01" db="EMBL/GenBank/DDBJ databases">
        <title>Whole genome shotgun sequence of Planotetraspora silvatica NBRC 100141.</title>
        <authorList>
            <person name="Komaki H."/>
            <person name="Tamura T."/>
        </authorList>
    </citation>
    <scope>NUCLEOTIDE SEQUENCE</scope>
    <source>
        <strain evidence="1">NBRC 100141</strain>
    </source>
</reference>
<dbReference type="Proteomes" id="UP000644610">
    <property type="component" value="Unassembled WGS sequence"/>
</dbReference>
<evidence type="ECO:0000313" key="1">
    <source>
        <dbReference type="EMBL" id="GII47722.1"/>
    </source>
</evidence>
<name>A0A8J3XMR1_9ACTN</name>
<evidence type="ECO:0000313" key="2">
    <source>
        <dbReference type="Proteomes" id="UP000644610"/>
    </source>
</evidence>
<proteinExistence type="predicted"/>
<organism evidence="1 2">
    <name type="scientific">Planotetraspora silvatica</name>
    <dbReference type="NCBI Taxonomy" id="234614"/>
    <lineage>
        <taxon>Bacteria</taxon>
        <taxon>Bacillati</taxon>
        <taxon>Actinomycetota</taxon>
        <taxon>Actinomycetes</taxon>
        <taxon>Streptosporangiales</taxon>
        <taxon>Streptosporangiaceae</taxon>
        <taxon>Planotetraspora</taxon>
    </lineage>
</organism>
<dbReference type="EMBL" id="BOOQ01000027">
    <property type="protein sequence ID" value="GII47722.1"/>
    <property type="molecule type" value="Genomic_DNA"/>
</dbReference>
<comment type="caution">
    <text evidence="1">The sequence shown here is derived from an EMBL/GenBank/DDBJ whole genome shotgun (WGS) entry which is preliminary data.</text>
</comment>
<keyword evidence="2" id="KW-1185">Reference proteome</keyword>
<sequence>MRTALVNLTFFSLREDRKRSVIIVHSFGDSWRVVPAQPHPATPEVLCRVIKLHDIYWMVKILPNPMGMLRGHRVIFGSLLNDHSGGRLMFCRTAAL</sequence>
<accession>A0A8J3XMR1</accession>
<gene>
    <name evidence="1" type="ORF">Psi02_41460</name>
</gene>